<name>F2JH77_CELLD</name>
<dbReference type="eggNOG" id="COG3708">
    <property type="taxonomic scope" value="Bacteria"/>
</dbReference>
<dbReference type="InterPro" id="IPR018060">
    <property type="entry name" value="HTH_AraC"/>
</dbReference>
<dbReference type="GO" id="GO:0003700">
    <property type="term" value="F:DNA-binding transcription factor activity"/>
    <property type="evidence" value="ECO:0007669"/>
    <property type="project" value="InterPro"/>
</dbReference>
<dbReference type="Pfam" id="PF12833">
    <property type="entry name" value="HTH_18"/>
    <property type="match status" value="1"/>
</dbReference>
<keyword evidence="6" id="KW-1185">Reference proteome</keyword>
<dbReference type="GO" id="GO:0043565">
    <property type="term" value="F:sequence-specific DNA binding"/>
    <property type="evidence" value="ECO:0007669"/>
    <property type="project" value="InterPro"/>
</dbReference>
<organism evidence="5 6">
    <name type="scientific">Cellulosilyticum lentocellum (strain ATCC 49066 / DSM 5427 / NCIMB 11756 / RHM5)</name>
    <name type="common">Clostridium lentocellum</name>
    <dbReference type="NCBI Taxonomy" id="642492"/>
    <lineage>
        <taxon>Bacteria</taxon>
        <taxon>Bacillati</taxon>
        <taxon>Bacillota</taxon>
        <taxon>Clostridia</taxon>
        <taxon>Lachnospirales</taxon>
        <taxon>Cellulosilyticaceae</taxon>
        <taxon>Cellulosilyticum</taxon>
    </lineage>
</organism>
<dbReference type="eggNOG" id="COG2207">
    <property type="taxonomic scope" value="Bacteria"/>
</dbReference>
<dbReference type="Gene3D" id="3.20.80.10">
    <property type="entry name" value="Regulatory factor, effector binding domain"/>
    <property type="match status" value="1"/>
</dbReference>
<dbReference type="SUPFAM" id="SSF46689">
    <property type="entry name" value="Homeodomain-like"/>
    <property type="match status" value="2"/>
</dbReference>
<evidence type="ECO:0000256" key="3">
    <source>
        <dbReference type="ARBA" id="ARBA00023163"/>
    </source>
</evidence>
<dbReference type="Proteomes" id="UP000008467">
    <property type="component" value="Chromosome"/>
</dbReference>
<evidence type="ECO:0000313" key="5">
    <source>
        <dbReference type="EMBL" id="ADZ81892.1"/>
    </source>
</evidence>
<feature type="domain" description="HTH araC/xylS-type" evidence="4">
    <location>
        <begin position="8"/>
        <end position="106"/>
    </location>
</feature>
<keyword evidence="2" id="KW-0238">DNA-binding</keyword>
<sequence>MHAWEAIQKSIEYIEENLTQEIQIEELASIAGLSPFYFQRLFTRLAKKPVCEYIKLRRLAQAVNELKGKEVRILDIAINYGFSSHANFTRAFKETYGITPEEYRTGKIHLNQFVKPELVLNYVMVDENVPLITDGIVIEVKRKKLEVPRSYIGIAREIPIAELMGGTTTSVSVTGKLWDDFHSVKSEIPYLVKGGNEFGALYIGEAKEGHCIYMAGAEAEYGASAEGYSTFELPAAEYLICGFEAENFEELTNSAVYKAQTFMERWMREHHLTTTDFAGEMYYPSTAEYSYLEHWMIPVSTK</sequence>
<dbReference type="KEGG" id="cle:Clole_0135"/>
<accession>F2JH77</accession>
<gene>
    <name evidence="5" type="ordered locus">Clole_0135</name>
</gene>
<evidence type="ECO:0000256" key="2">
    <source>
        <dbReference type="ARBA" id="ARBA00023125"/>
    </source>
</evidence>
<dbReference type="HOGENOM" id="CLU_000445_81_1_9"/>
<dbReference type="SMART" id="SM00342">
    <property type="entry name" value="HTH_ARAC"/>
    <property type="match status" value="1"/>
</dbReference>
<reference evidence="5 6" key="1">
    <citation type="journal article" date="2011" name="J. Bacteriol.">
        <title>Complete genome sequence of the cellulose-degrading bacterium Cellulosilyticum lentocellum.</title>
        <authorList>
            <consortium name="US DOE Joint Genome Institute"/>
            <person name="Miller D.A."/>
            <person name="Suen G."/>
            <person name="Bruce D."/>
            <person name="Copeland A."/>
            <person name="Cheng J.F."/>
            <person name="Detter C."/>
            <person name="Goodwin L.A."/>
            <person name="Han C.S."/>
            <person name="Hauser L.J."/>
            <person name="Land M.L."/>
            <person name="Lapidus A."/>
            <person name="Lucas S."/>
            <person name="Meincke L."/>
            <person name="Pitluck S."/>
            <person name="Tapia R."/>
            <person name="Teshima H."/>
            <person name="Woyke T."/>
            <person name="Fox B.G."/>
            <person name="Angert E.R."/>
            <person name="Currie C.R."/>
        </authorList>
    </citation>
    <scope>NUCLEOTIDE SEQUENCE [LARGE SCALE GENOMIC DNA]</scope>
    <source>
        <strain evidence="6">ATCC 49066 / DSM 5427 / NCIMB 11756 / RHM5</strain>
    </source>
</reference>
<dbReference type="AlphaFoldDB" id="F2JH77"/>
<dbReference type="Gene3D" id="1.10.10.60">
    <property type="entry name" value="Homeodomain-like"/>
    <property type="match status" value="2"/>
</dbReference>
<evidence type="ECO:0000313" key="6">
    <source>
        <dbReference type="Proteomes" id="UP000008467"/>
    </source>
</evidence>
<dbReference type="PANTHER" id="PTHR47504">
    <property type="entry name" value="RIGHT ORIGIN-BINDING PROTEIN"/>
    <property type="match status" value="1"/>
</dbReference>
<protein>
    <submittedName>
        <fullName evidence="5">Transcriptional regulator, AraC family</fullName>
    </submittedName>
</protein>
<dbReference type="InterPro" id="IPR018062">
    <property type="entry name" value="HTH_AraC-typ_CS"/>
</dbReference>
<proteinExistence type="predicted"/>
<dbReference type="InterPro" id="IPR050959">
    <property type="entry name" value="MarA-like"/>
</dbReference>
<dbReference type="PANTHER" id="PTHR47504:SF5">
    <property type="entry name" value="RIGHT ORIGIN-BINDING PROTEIN"/>
    <property type="match status" value="1"/>
</dbReference>
<keyword evidence="1" id="KW-0805">Transcription regulation</keyword>
<dbReference type="InterPro" id="IPR020449">
    <property type="entry name" value="Tscrpt_reg_AraC-type_HTH"/>
</dbReference>
<keyword evidence="3" id="KW-0804">Transcription</keyword>
<dbReference type="PRINTS" id="PR00032">
    <property type="entry name" value="HTHARAC"/>
</dbReference>
<dbReference type="RefSeq" id="WP_013655193.1">
    <property type="nucleotide sequence ID" value="NC_015275.1"/>
</dbReference>
<dbReference type="InterPro" id="IPR009057">
    <property type="entry name" value="Homeodomain-like_sf"/>
</dbReference>
<dbReference type="PROSITE" id="PS00041">
    <property type="entry name" value="HTH_ARAC_FAMILY_1"/>
    <property type="match status" value="1"/>
</dbReference>
<dbReference type="InterPro" id="IPR011256">
    <property type="entry name" value="Reg_factor_effector_dom_sf"/>
</dbReference>
<dbReference type="EMBL" id="CP002582">
    <property type="protein sequence ID" value="ADZ81892.1"/>
    <property type="molecule type" value="Genomic_DNA"/>
</dbReference>
<evidence type="ECO:0000256" key="1">
    <source>
        <dbReference type="ARBA" id="ARBA00023015"/>
    </source>
</evidence>
<dbReference type="STRING" id="642492.Clole_0135"/>
<dbReference type="PROSITE" id="PS01124">
    <property type="entry name" value="HTH_ARAC_FAMILY_2"/>
    <property type="match status" value="1"/>
</dbReference>
<evidence type="ECO:0000259" key="4">
    <source>
        <dbReference type="PROSITE" id="PS01124"/>
    </source>
</evidence>